<dbReference type="InterPro" id="IPR032578">
    <property type="entry name" value="DUF4919"/>
</dbReference>
<dbReference type="Proteomes" id="UP000036923">
    <property type="component" value="Unassembled WGS sequence"/>
</dbReference>
<name>A0A0L6JX48_9FIRM</name>
<reference evidence="2" key="1">
    <citation type="submission" date="2015-07" db="EMBL/GenBank/DDBJ databases">
        <title>Near-Complete Genome Sequence of the Cellulolytic Bacterium Bacteroides (Pseudobacteroides) cellulosolvens ATCC 35603.</title>
        <authorList>
            <person name="Dassa B."/>
            <person name="Utturkar S.M."/>
            <person name="Klingeman D.M."/>
            <person name="Hurt R.A."/>
            <person name="Keller M."/>
            <person name="Xu J."/>
            <person name="Reddy Y.H.K."/>
            <person name="Borovok I."/>
            <person name="Grinberg I.R."/>
            <person name="Lamed R."/>
            <person name="Zhivin O."/>
            <person name="Bayer E.A."/>
            <person name="Brown S.D."/>
        </authorList>
    </citation>
    <scope>NUCLEOTIDE SEQUENCE [LARGE SCALE GENOMIC DNA]</scope>
    <source>
        <strain evidence="2">DSM 2933</strain>
    </source>
</reference>
<dbReference type="AlphaFoldDB" id="A0A0L6JX48"/>
<keyword evidence="2" id="KW-1185">Reference proteome</keyword>
<evidence type="ECO:0000313" key="2">
    <source>
        <dbReference type="Proteomes" id="UP000036923"/>
    </source>
</evidence>
<comment type="caution">
    <text evidence="1">The sequence shown here is derived from an EMBL/GenBank/DDBJ whole genome shotgun (WGS) entry which is preliminary data.</text>
</comment>
<gene>
    <name evidence="1" type="ORF">Bccel_5584</name>
</gene>
<dbReference type="EMBL" id="LGTC01000001">
    <property type="protein sequence ID" value="KNY30304.1"/>
    <property type="molecule type" value="Genomic_DNA"/>
</dbReference>
<proteinExistence type="predicted"/>
<dbReference type="OrthoDB" id="6322108at2"/>
<dbReference type="STRING" id="398512.Bccel_5584"/>
<organism evidence="1 2">
    <name type="scientific">Pseudobacteroides cellulosolvens ATCC 35603 = DSM 2933</name>
    <dbReference type="NCBI Taxonomy" id="398512"/>
    <lineage>
        <taxon>Bacteria</taxon>
        <taxon>Bacillati</taxon>
        <taxon>Bacillota</taxon>
        <taxon>Clostridia</taxon>
        <taxon>Eubacteriales</taxon>
        <taxon>Oscillospiraceae</taxon>
        <taxon>Pseudobacteroides</taxon>
    </lineage>
</organism>
<dbReference type="RefSeq" id="WP_036939878.1">
    <property type="nucleotide sequence ID" value="NZ_JQKC01000010.1"/>
</dbReference>
<dbReference type="Pfam" id="PF16266">
    <property type="entry name" value="DUF4919"/>
    <property type="match status" value="1"/>
</dbReference>
<sequence>MWFFKNKQKASLNYEDILKKNPTEIDYLQLRMAYTKTNYYNPYGSRNELNELSNLFEEGKFKEIINKAPKLLTAKFVDIDFHMVVFSAAEQVNDEKISAFHGFIINKLVDSILNSGDGKTPETAFIVINTDEEYALLGCLGLRRTTQSLIKHNERSYDLLEAVDKEGNQHKIYFNIDIPFNWLGAKMK</sequence>
<accession>A0A0L6JX48</accession>
<dbReference type="eggNOG" id="ENOG5032U5K">
    <property type="taxonomic scope" value="Bacteria"/>
</dbReference>
<evidence type="ECO:0000313" key="1">
    <source>
        <dbReference type="EMBL" id="KNY30304.1"/>
    </source>
</evidence>
<protein>
    <submittedName>
        <fullName evidence="1">Uncharacterized protein</fullName>
    </submittedName>
</protein>